<dbReference type="Pfam" id="PF00144">
    <property type="entry name" value="Beta-lactamase"/>
    <property type="match status" value="1"/>
</dbReference>
<dbReference type="PANTHER" id="PTHR43283:SF7">
    <property type="entry name" value="BETA-LACTAMASE-RELATED DOMAIN-CONTAINING PROTEIN"/>
    <property type="match status" value="1"/>
</dbReference>
<dbReference type="STRING" id="1123269.NX02_27750"/>
<evidence type="ECO:0000256" key="1">
    <source>
        <dbReference type="SAM" id="SignalP"/>
    </source>
</evidence>
<sequence length="342" mass="36081">MIGRLVAAALLAACWCAAPAAARSEAPLGAVLAEWDADPHPDLRGVVVMRDGRIVAERYYNGAGADALHDIRSAGKSVTALLVGIAVDRGAIRSIDDPVDAYWSEARGSAIGDVALRDVLTMRSGLAAFDEDPASPGNEDRMDEAADPLAFVRSIPRADPPGSRYRYNSLTSYVAGIVTANATGGSLADFAGAHLFSPLGIRRWQWASDAAGYTKAQGNLMLTTRNLATIGEMVRGRGIYRGRRIVSAAWIDAALAPKVAIGADDPYADGYGYYWYSKVHDVDGVAVPVSFASGNGGNKIYVVPGRRLVVAITSAAYGRGYGQRRSQDILKAVLAADLGAPR</sequence>
<dbReference type="InterPro" id="IPR001466">
    <property type="entry name" value="Beta-lactam-related"/>
</dbReference>
<dbReference type="AlphaFoldDB" id="W0ALF1"/>
<keyword evidence="4" id="KW-1185">Reference proteome</keyword>
<feature type="chain" id="PRO_5004785570" description="Beta-lactamase-related domain-containing protein" evidence="1">
    <location>
        <begin position="23"/>
        <end position="342"/>
    </location>
</feature>
<dbReference type="RefSeq" id="WP_025295226.1">
    <property type="nucleotide sequence ID" value="NZ_CP006644.1"/>
</dbReference>
<dbReference type="KEGG" id="ssan:NX02_27750"/>
<gene>
    <name evidence="3" type="ORF">NX02_27750</name>
</gene>
<dbReference type="PATRIC" id="fig|1123269.5.peg.5444"/>
<feature type="domain" description="Beta-lactamase-related" evidence="2">
    <location>
        <begin position="46"/>
        <end position="331"/>
    </location>
</feature>
<accession>W0ALF1</accession>
<dbReference type="InterPro" id="IPR050789">
    <property type="entry name" value="Diverse_Enzym_Activities"/>
</dbReference>
<dbReference type="Proteomes" id="UP000018851">
    <property type="component" value="Chromosome"/>
</dbReference>
<dbReference type="PANTHER" id="PTHR43283">
    <property type="entry name" value="BETA-LACTAMASE-RELATED"/>
    <property type="match status" value="1"/>
</dbReference>
<dbReference type="InterPro" id="IPR012338">
    <property type="entry name" value="Beta-lactam/transpept-like"/>
</dbReference>
<name>W0ALF1_9SPHN</name>
<protein>
    <recommendedName>
        <fullName evidence="2">Beta-lactamase-related domain-containing protein</fullName>
    </recommendedName>
</protein>
<evidence type="ECO:0000259" key="2">
    <source>
        <dbReference type="Pfam" id="PF00144"/>
    </source>
</evidence>
<reference evidence="3 4" key="1">
    <citation type="submission" date="2013-07" db="EMBL/GenBank/DDBJ databases">
        <title>Completed genome of Sphingomonas sanxanigenens NX02.</title>
        <authorList>
            <person name="Ma T."/>
            <person name="Huang H."/>
            <person name="Wu M."/>
            <person name="Li X."/>
            <person name="Li G."/>
        </authorList>
    </citation>
    <scope>NUCLEOTIDE SEQUENCE [LARGE SCALE GENOMIC DNA]</scope>
    <source>
        <strain evidence="3 4">NX02</strain>
    </source>
</reference>
<evidence type="ECO:0000313" key="3">
    <source>
        <dbReference type="EMBL" id="AHE57133.1"/>
    </source>
</evidence>
<dbReference type="eggNOG" id="COG1680">
    <property type="taxonomic scope" value="Bacteria"/>
</dbReference>
<dbReference type="HOGENOM" id="CLU_030169_1_2_5"/>
<evidence type="ECO:0000313" key="4">
    <source>
        <dbReference type="Proteomes" id="UP000018851"/>
    </source>
</evidence>
<organism evidence="3 4">
    <name type="scientific">Sphingomonas sanxanigenens DSM 19645 = NX02</name>
    <dbReference type="NCBI Taxonomy" id="1123269"/>
    <lineage>
        <taxon>Bacteria</taxon>
        <taxon>Pseudomonadati</taxon>
        <taxon>Pseudomonadota</taxon>
        <taxon>Alphaproteobacteria</taxon>
        <taxon>Sphingomonadales</taxon>
        <taxon>Sphingomonadaceae</taxon>
        <taxon>Sphingomonas</taxon>
    </lineage>
</organism>
<dbReference type="EMBL" id="CP006644">
    <property type="protein sequence ID" value="AHE57133.1"/>
    <property type="molecule type" value="Genomic_DNA"/>
</dbReference>
<feature type="signal peptide" evidence="1">
    <location>
        <begin position="1"/>
        <end position="22"/>
    </location>
</feature>
<dbReference type="Gene3D" id="3.40.710.10">
    <property type="entry name" value="DD-peptidase/beta-lactamase superfamily"/>
    <property type="match status" value="1"/>
</dbReference>
<keyword evidence="1" id="KW-0732">Signal</keyword>
<dbReference type="SUPFAM" id="SSF56601">
    <property type="entry name" value="beta-lactamase/transpeptidase-like"/>
    <property type="match status" value="1"/>
</dbReference>
<proteinExistence type="predicted"/>